<evidence type="ECO:0000256" key="1">
    <source>
        <dbReference type="SAM" id="MobiDB-lite"/>
    </source>
</evidence>
<dbReference type="PANTHER" id="PTHR33116:SF84">
    <property type="entry name" value="RNA-DIRECTED DNA POLYMERASE"/>
    <property type="match status" value="1"/>
</dbReference>
<evidence type="ECO:0000313" key="2">
    <source>
        <dbReference type="EnsemblPlants" id="cds.evm.model.06.1282"/>
    </source>
</evidence>
<organism evidence="2 3">
    <name type="scientific">Cannabis sativa</name>
    <name type="common">Hemp</name>
    <name type="synonym">Marijuana</name>
    <dbReference type="NCBI Taxonomy" id="3483"/>
    <lineage>
        <taxon>Eukaryota</taxon>
        <taxon>Viridiplantae</taxon>
        <taxon>Streptophyta</taxon>
        <taxon>Embryophyta</taxon>
        <taxon>Tracheophyta</taxon>
        <taxon>Spermatophyta</taxon>
        <taxon>Magnoliopsida</taxon>
        <taxon>eudicotyledons</taxon>
        <taxon>Gunneridae</taxon>
        <taxon>Pentapetalae</taxon>
        <taxon>rosids</taxon>
        <taxon>fabids</taxon>
        <taxon>Rosales</taxon>
        <taxon>Cannabaceae</taxon>
        <taxon>Cannabis</taxon>
    </lineage>
</organism>
<feature type="compositionally biased region" description="Basic and acidic residues" evidence="1">
    <location>
        <begin position="198"/>
        <end position="209"/>
    </location>
</feature>
<dbReference type="AlphaFoldDB" id="A0A803PTT5"/>
<dbReference type="Proteomes" id="UP000596661">
    <property type="component" value="Chromosome 6"/>
</dbReference>
<dbReference type="EMBL" id="UZAU01000599">
    <property type="status" value="NOT_ANNOTATED_CDS"/>
    <property type="molecule type" value="Genomic_DNA"/>
</dbReference>
<feature type="region of interest" description="Disordered" evidence="1">
    <location>
        <begin position="190"/>
        <end position="231"/>
    </location>
</feature>
<name>A0A803PTT5_CANSA</name>
<evidence type="ECO:0000313" key="3">
    <source>
        <dbReference type="Proteomes" id="UP000596661"/>
    </source>
</evidence>
<keyword evidence="3" id="KW-1185">Reference proteome</keyword>
<accession>A0A803PTT5</accession>
<feature type="compositionally biased region" description="Low complexity" evidence="1">
    <location>
        <begin position="213"/>
        <end position="223"/>
    </location>
</feature>
<sequence length="231" mass="26004">MQEEEIHRVLNISGFNRQNVPFRYLGVPKCAKRISAEECNDLVQKMIAKIKVWSSRNISFAGRVVLINHVLLTIHTYWCQLLILPKRIIAEIEKIFRNILWSQGVANGASNVAWDSLCKSKSVGGLGFKNTAIWNEAALFKHVWSIVTKKDNLWIKWVHSVYIKQGESIKLPQPAAGSARTGEDMALLEHQSNNSGGDIKENREGETLKNQKTSVVFSSSSTSLYSMDCSK</sequence>
<protein>
    <submittedName>
        <fullName evidence="2">Uncharacterized protein</fullName>
    </submittedName>
</protein>
<dbReference type="PANTHER" id="PTHR33116">
    <property type="entry name" value="REVERSE TRANSCRIPTASE ZINC-BINDING DOMAIN-CONTAINING PROTEIN-RELATED-RELATED"/>
    <property type="match status" value="1"/>
</dbReference>
<dbReference type="EnsemblPlants" id="evm.model.06.1282">
    <property type="protein sequence ID" value="cds.evm.model.06.1282"/>
    <property type="gene ID" value="evm.TU.06.1282"/>
</dbReference>
<proteinExistence type="predicted"/>
<reference evidence="2" key="2">
    <citation type="submission" date="2021-03" db="UniProtKB">
        <authorList>
            <consortium name="EnsemblPlants"/>
        </authorList>
    </citation>
    <scope>IDENTIFICATION</scope>
</reference>
<dbReference type="Gramene" id="evm.model.06.1282">
    <property type="protein sequence ID" value="cds.evm.model.06.1282"/>
    <property type="gene ID" value="evm.TU.06.1282"/>
</dbReference>
<reference evidence="2" key="1">
    <citation type="submission" date="2018-11" db="EMBL/GenBank/DDBJ databases">
        <authorList>
            <person name="Grassa J C."/>
        </authorList>
    </citation>
    <scope>NUCLEOTIDE SEQUENCE [LARGE SCALE GENOMIC DNA]</scope>
</reference>